<dbReference type="InterPro" id="IPR036390">
    <property type="entry name" value="WH_DNA-bd_sf"/>
</dbReference>
<name>A0A1W2ECI0_9FIRM</name>
<dbReference type="AlphaFoldDB" id="A0A1W2ECI0"/>
<dbReference type="InterPro" id="IPR036388">
    <property type="entry name" value="WH-like_DNA-bd_sf"/>
</dbReference>
<reference evidence="2 3" key="1">
    <citation type="submission" date="2017-04" db="EMBL/GenBank/DDBJ databases">
        <authorList>
            <person name="Afonso C.L."/>
            <person name="Miller P.J."/>
            <person name="Scott M.A."/>
            <person name="Spackman E."/>
            <person name="Goraichik I."/>
            <person name="Dimitrov K.M."/>
            <person name="Suarez D.L."/>
            <person name="Swayne D.E."/>
        </authorList>
    </citation>
    <scope>NUCLEOTIDE SEQUENCE [LARGE SCALE GENOMIC DNA]</scope>
    <source>
        <strain evidence="2 3">DSM 5090</strain>
    </source>
</reference>
<sequence>MLSAKQSAIINFLRDYPHSYPPTVREIGAAVGLRSSATVYTYLTRLEAQGLIQRKPGCPRCIKVI</sequence>
<dbReference type="SUPFAM" id="SSF46785">
    <property type="entry name" value="Winged helix' DNA-binding domain"/>
    <property type="match status" value="1"/>
</dbReference>
<dbReference type="RefSeq" id="WP_084577756.1">
    <property type="nucleotide sequence ID" value="NZ_CP155572.1"/>
</dbReference>
<dbReference type="EMBL" id="FWXI01000023">
    <property type="protein sequence ID" value="SMD07357.1"/>
    <property type="molecule type" value="Genomic_DNA"/>
</dbReference>
<keyword evidence="3" id="KW-1185">Reference proteome</keyword>
<dbReference type="GO" id="GO:0006508">
    <property type="term" value="P:proteolysis"/>
    <property type="evidence" value="ECO:0007669"/>
    <property type="project" value="InterPro"/>
</dbReference>
<proteinExistence type="predicted"/>
<dbReference type="OrthoDB" id="1956263at2"/>
<evidence type="ECO:0000259" key="1">
    <source>
        <dbReference type="Pfam" id="PF01726"/>
    </source>
</evidence>
<dbReference type="Gene3D" id="1.10.10.10">
    <property type="entry name" value="Winged helix-like DNA-binding domain superfamily/Winged helix DNA-binding domain"/>
    <property type="match status" value="1"/>
</dbReference>
<organism evidence="2 3">
    <name type="scientific">Sporomusa malonica</name>
    <dbReference type="NCBI Taxonomy" id="112901"/>
    <lineage>
        <taxon>Bacteria</taxon>
        <taxon>Bacillati</taxon>
        <taxon>Bacillota</taxon>
        <taxon>Negativicutes</taxon>
        <taxon>Selenomonadales</taxon>
        <taxon>Sporomusaceae</taxon>
        <taxon>Sporomusa</taxon>
    </lineage>
</organism>
<protein>
    <submittedName>
        <fullName evidence="2">LexA DNA binding domain-containing protein</fullName>
    </submittedName>
</protein>
<evidence type="ECO:0000313" key="3">
    <source>
        <dbReference type="Proteomes" id="UP000192738"/>
    </source>
</evidence>
<dbReference type="InterPro" id="IPR006199">
    <property type="entry name" value="LexA_DNA-bd_dom"/>
</dbReference>
<evidence type="ECO:0000313" key="2">
    <source>
        <dbReference type="EMBL" id="SMD07357.1"/>
    </source>
</evidence>
<dbReference type="STRING" id="112901.SAMN04488500_12317"/>
<accession>A0A1W2ECI0</accession>
<dbReference type="Proteomes" id="UP000192738">
    <property type="component" value="Unassembled WGS sequence"/>
</dbReference>
<dbReference type="GO" id="GO:0004252">
    <property type="term" value="F:serine-type endopeptidase activity"/>
    <property type="evidence" value="ECO:0007669"/>
    <property type="project" value="InterPro"/>
</dbReference>
<feature type="domain" description="LexA repressor DNA-binding" evidence="1">
    <location>
        <begin position="2"/>
        <end position="60"/>
    </location>
</feature>
<gene>
    <name evidence="2" type="ORF">SAMN04488500_12317</name>
</gene>
<dbReference type="Pfam" id="PF01726">
    <property type="entry name" value="LexA_DNA_bind"/>
    <property type="match status" value="1"/>
</dbReference>